<feature type="domain" description="PAC" evidence="7">
    <location>
        <begin position="213"/>
        <end position="264"/>
    </location>
</feature>
<dbReference type="CDD" id="cd00082">
    <property type="entry name" value="HisKA"/>
    <property type="match status" value="1"/>
</dbReference>
<dbReference type="SMART" id="SM00086">
    <property type="entry name" value="PAC"/>
    <property type="match status" value="2"/>
</dbReference>
<accession>A0ABU8KJF3</accession>
<dbReference type="CDD" id="cd00130">
    <property type="entry name" value="PAS"/>
    <property type="match status" value="2"/>
</dbReference>
<keyword evidence="4" id="KW-0808">Transferase</keyword>
<evidence type="ECO:0000313" key="8">
    <source>
        <dbReference type="EMBL" id="MEI9405811.1"/>
    </source>
</evidence>
<name>A0ABU8KJF3_9HYPH</name>
<evidence type="ECO:0000256" key="3">
    <source>
        <dbReference type="ARBA" id="ARBA00022553"/>
    </source>
</evidence>
<evidence type="ECO:0000256" key="5">
    <source>
        <dbReference type="ARBA" id="ARBA00022777"/>
    </source>
</evidence>
<dbReference type="EC" id="2.7.13.3" evidence="2"/>
<evidence type="ECO:0000256" key="1">
    <source>
        <dbReference type="ARBA" id="ARBA00000085"/>
    </source>
</evidence>
<dbReference type="SMART" id="SM00388">
    <property type="entry name" value="HisKA"/>
    <property type="match status" value="1"/>
</dbReference>
<dbReference type="Pfam" id="PF08447">
    <property type="entry name" value="PAS_3"/>
    <property type="match status" value="2"/>
</dbReference>
<feature type="domain" description="PAS" evidence="6">
    <location>
        <begin position="18"/>
        <end position="88"/>
    </location>
</feature>
<keyword evidence="9" id="KW-1185">Reference proteome</keyword>
<dbReference type="Gene3D" id="3.30.450.20">
    <property type="entry name" value="PAS domain"/>
    <property type="match status" value="2"/>
</dbReference>
<dbReference type="InterPro" id="IPR013655">
    <property type="entry name" value="PAS_fold_3"/>
</dbReference>
<dbReference type="PROSITE" id="PS50113">
    <property type="entry name" value="PAC"/>
    <property type="match status" value="2"/>
</dbReference>
<evidence type="ECO:0000313" key="9">
    <source>
        <dbReference type="Proteomes" id="UP001366503"/>
    </source>
</evidence>
<dbReference type="InterPro" id="IPR000014">
    <property type="entry name" value="PAS"/>
</dbReference>
<sequence length="398" mass="44904">MHEALYSLGTPPPDETALESQARVLLDTIPTLVWQTSPDGSAEFFNRRWLEYTGLTSDEALGWKWSVAIHPDDQERLIRTWQAILQAGQPGEAEARLRGADGQYRWFLFRCVPLPGEGGQINGWCGTNTDIEDRKRIEGDLSRSKAILDETQRVTHCGSMGLNLSTGEVFWSAEGARIFGFDPQELIWERIHPDDRWLSQRSFERVLRGEPDTNYDVRLVMPDGSIKYVRRTMHASGETVSPERSVCAVTDVTEAREAEAAFQEVQAELSRITRITSLGELAASIVHEVLQPVSAIVTNGEVALRWLSRPKVEIEEVRQSSLSMIADARRTAAIVNRLRSLTKKSEPKRTVFDLNEMLEEVLALVRGELMRQQVSLRPELESGLPPFEVIAFSCSRWS</sequence>
<feature type="domain" description="PAC" evidence="7">
    <location>
        <begin position="91"/>
        <end position="143"/>
    </location>
</feature>
<dbReference type="PANTHER" id="PTHR43304">
    <property type="entry name" value="PHYTOCHROME-LIKE PROTEIN CPH1"/>
    <property type="match status" value="1"/>
</dbReference>
<dbReference type="RefSeq" id="WP_337096098.1">
    <property type="nucleotide sequence ID" value="NZ_JAPYKO010000026.1"/>
</dbReference>
<evidence type="ECO:0000256" key="2">
    <source>
        <dbReference type="ARBA" id="ARBA00012438"/>
    </source>
</evidence>
<comment type="catalytic activity">
    <reaction evidence="1">
        <text>ATP + protein L-histidine = ADP + protein N-phospho-L-histidine.</text>
        <dbReference type="EC" id="2.7.13.3"/>
    </reaction>
</comment>
<evidence type="ECO:0000259" key="6">
    <source>
        <dbReference type="PROSITE" id="PS50112"/>
    </source>
</evidence>
<proteinExistence type="predicted"/>
<protein>
    <recommendedName>
        <fullName evidence="2">histidine kinase</fullName>
        <ecNumber evidence="2">2.7.13.3</ecNumber>
    </recommendedName>
</protein>
<dbReference type="EMBL" id="JAPYKO010000026">
    <property type="protein sequence ID" value="MEI9405811.1"/>
    <property type="molecule type" value="Genomic_DNA"/>
</dbReference>
<dbReference type="SUPFAM" id="SSF55785">
    <property type="entry name" value="PYP-like sensor domain (PAS domain)"/>
    <property type="match status" value="2"/>
</dbReference>
<dbReference type="SMART" id="SM00091">
    <property type="entry name" value="PAS"/>
    <property type="match status" value="2"/>
</dbReference>
<keyword evidence="3" id="KW-0597">Phosphoprotein</keyword>
<dbReference type="InterPro" id="IPR035965">
    <property type="entry name" value="PAS-like_dom_sf"/>
</dbReference>
<gene>
    <name evidence="8" type="ORF">O7A05_27140</name>
</gene>
<dbReference type="Gene3D" id="1.10.287.130">
    <property type="match status" value="1"/>
</dbReference>
<keyword evidence="5" id="KW-0418">Kinase</keyword>
<dbReference type="InterPro" id="IPR003661">
    <property type="entry name" value="HisK_dim/P_dom"/>
</dbReference>
<dbReference type="PROSITE" id="PS50112">
    <property type="entry name" value="PAS"/>
    <property type="match status" value="1"/>
</dbReference>
<dbReference type="InterPro" id="IPR001610">
    <property type="entry name" value="PAC"/>
</dbReference>
<dbReference type="PANTHER" id="PTHR43304:SF1">
    <property type="entry name" value="PAC DOMAIN-CONTAINING PROTEIN"/>
    <property type="match status" value="1"/>
</dbReference>
<comment type="caution">
    <text evidence="8">The sequence shown here is derived from an EMBL/GenBank/DDBJ whole genome shotgun (WGS) entry which is preliminary data.</text>
</comment>
<dbReference type="Pfam" id="PF00512">
    <property type="entry name" value="HisKA"/>
    <property type="match status" value="1"/>
</dbReference>
<dbReference type="SUPFAM" id="SSF47384">
    <property type="entry name" value="Homodimeric domain of signal transducing histidine kinase"/>
    <property type="match status" value="1"/>
</dbReference>
<reference evidence="8 9" key="1">
    <citation type="submission" date="2022-12" db="EMBL/GenBank/DDBJ databases">
        <authorList>
            <person name="Muema E."/>
        </authorList>
    </citation>
    <scope>NUCLEOTIDE SEQUENCE [LARGE SCALE GENOMIC DNA]</scope>
    <source>
        <strain evidence="9">1330</strain>
    </source>
</reference>
<organism evidence="8 9">
    <name type="scientific">Mesorhizobium argentiipisi</name>
    <dbReference type="NCBI Taxonomy" id="3015175"/>
    <lineage>
        <taxon>Bacteria</taxon>
        <taxon>Pseudomonadati</taxon>
        <taxon>Pseudomonadota</taxon>
        <taxon>Alphaproteobacteria</taxon>
        <taxon>Hyphomicrobiales</taxon>
        <taxon>Phyllobacteriaceae</taxon>
        <taxon>Mesorhizobium</taxon>
    </lineage>
</organism>
<dbReference type="NCBIfam" id="TIGR00229">
    <property type="entry name" value="sensory_box"/>
    <property type="match status" value="2"/>
</dbReference>
<dbReference type="InterPro" id="IPR052162">
    <property type="entry name" value="Sensor_kinase/Photoreceptor"/>
</dbReference>
<dbReference type="Proteomes" id="UP001366503">
    <property type="component" value="Unassembled WGS sequence"/>
</dbReference>
<evidence type="ECO:0000259" key="7">
    <source>
        <dbReference type="PROSITE" id="PS50113"/>
    </source>
</evidence>
<dbReference type="InterPro" id="IPR000700">
    <property type="entry name" value="PAS-assoc_C"/>
</dbReference>
<dbReference type="InterPro" id="IPR036097">
    <property type="entry name" value="HisK_dim/P_sf"/>
</dbReference>
<evidence type="ECO:0000256" key="4">
    <source>
        <dbReference type="ARBA" id="ARBA00022679"/>
    </source>
</evidence>